<dbReference type="SUPFAM" id="SSF56024">
    <property type="entry name" value="Phospholipase D/nuclease"/>
    <property type="match status" value="2"/>
</dbReference>
<evidence type="ECO:0000313" key="8">
    <source>
        <dbReference type="EMBL" id="KAF9507612.1"/>
    </source>
</evidence>
<evidence type="ECO:0000256" key="1">
    <source>
        <dbReference type="ARBA" id="ARBA00022737"/>
    </source>
</evidence>
<dbReference type="GO" id="GO:0004630">
    <property type="term" value="F:phospholipase D activity"/>
    <property type="evidence" value="ECO:0007669"/>
    <property type="project" value="UniProtKB-UniRule"/>
</dbReference>
<dbReference type="SMART" id="SM00155">
    <property type="entry name" value="PLDc"/>
    <property type="match status" value="2"/>
</dbReference>
<dbReference type="InterPro" id="IPR016555">
    <property type="entry name" value="PLipase_D_euk"/>
</dbReference>
<protein>
    <recommendedName>
        <fullName evidence="5">Phospholipase</fullName>
        <ecNumber evidence="5">3.1.4.4</ecNumber>
    </recommendedName>
</protein>
<feature type="domain" description="PLD phosphodiesterase" evidence="7">
    <location>
        <begin position="615"/>
        <end position="642"/>
    </location>
</feature>
<dbReference type="Pfam" id="PF13091">
    <property type="entry name" value="PLDc_2"/>
    <property type="match status" value="1"/>
</dbReference>
<dbReference type="CDD" id="cd09141">
    <property type="entry name" value="PLDc_vPLD1_2_yPLD_like_2"/>
    <property type="match status" value="1"/>
</dbReference>
<evidence type="ECO:0000256" key="2">
    <source>
        <dbReference type="ARBA" id="ARBA00022801"/>
    </source>
</evidence>
<evidence type="ECO:0000256" key="6">
    <source>
        <dbReference type="SAM" id="MobiDB-lite"/>
    </source>
</evidence>
<feature type="domain" description="PLD phosphodiesterase" evidence="7">
    <location>
        <begin position="169"/>
        <end position="196"/>
    </location>
</feature>
<dbReference type="EMBL" id="MU129076">
    <property type="protein sequence ID" value="KAF9507612.1"/>
    <property type="molecule type" value="Genomic_DNA"/>
</dbReference>
<dbReference type="InterPro" id="IPR025202">
    <property type="entry name" value="PLD-like_dom"/>
</dbReference>
<dbReference type="EC" id="3.1.4.4" evidence="5"/>
<name>A0A9P6AKP2_9AGAM</name>
<proteinExistence type="inferred from homology"/>
<dbReference type="PANTHER" id="PTHR18896">
    <property type="entry name" value="PHOSPHOLIPASE D"/>
    <property type="match status" value="1"/>
</dbReference>
<dbReference type="InterPro" id="IPR001736">
    <property type="entry name" value="PLipase_D/transphosphatidylase"/>
</dbReference>
<dbReference type="Proteomes" id="UP000886523">
    <property type="component" value="Unassembled WGS sequence"/>
</dbReference>
<dbReference type="PROSITE" id="PS50035">
    <property type="entry name" value="PLD"/>
    <property type="match status" value="2"/>
</dbReference>
<keyword evidence="3 5" id="KW-0442">Lipid degradation</keyword>
<gene>
    <name evidence="8" type="ORF">BS47DRAFT_1377888</name>
</gene>
<reference evidence="8" key="1">
    <citation type="journal article" date="2020" name="Nat. Commun.">
        <title>Large-scale genome sequencing of mycorrhizal fungi provides insights into the early evolution of symbiotic traits.</title>
        <authorList>
            <person name="Miyauchi S."/>
            <person name="Kiss E."/>
            <person name="Kuo A."/>
            <person name="Drula E."/>
            <person name="Kohler A."/>
            <person name="Sanchez-Garcia M."/>
            <person name="Morin E."/>
            <person name="Andreopoulos B."/>
            <person name="Barry K.W."/>
            <person name="Bonito G."/>
            <person name="Buee M."/>
            <person name="Carver A."/>
            <person name="Chen C."/>
            <person name="Cichocki N."/>
            <person name="Clum A."/>
            <person name="Culley D."/>
            <person name="Crous P.W."/>
            <person name="Fauchery L."/>
            <person name="Girlanda M."/>
            <person name="Hayes R.D."/>
            <person name="Keri Z."/>
            <person name="LaButti K."/>
            <person name="Lipzen A."/>
            <person name="Lombard V."/>
            <person name="Magnuson J."/>
            <person name="Maillard F."/>
            <person name="Murat C."/>
            <person name="Nolan M."/>
            <person name="Ohm R.A."/>
            <person name="Pangilinan J."/>
            <person name="Pereira M.F."/>
            <person name="Perotto S."/>
            <person name="Peter M."/>
            <person name="Pfister S."/>
            <person name="Riley R."/>
            <person name="Sitrit Y."/>
            <person name="Stielow J.B."/>
            <person name="Szollosi G."/>
            <person name="Zifcakova L."/>
            <person name="Stursova M."/>
            <person name="Spatafora J.W."/>
            <person name="Tedersoo L."/>
            <person name="Vaario L.M."/>
            <person name="Yamada A."/>
            <person name="Yan M."/>
            <person name="Wang P."/>
            <person name="Xu J."/>
            <person name="Bruns T."/>
            <person name="Baldrian P."/>
            <person name="Vilgalys R."/>
            <person name="Dunand C."/>
            <person name="Henrissat B."/>
            <person name="Grigoriev I.V."/>
            <person name="Hibbett D."/>
            <person name="Nagy L.G."/>
            <person name="Martin F.M."/>
        </authorList>
    </citation>
    <scope>NUCLEOTIDE SEQUENCE</scope>
    <source>
        <strain evidence="8">UP504</strain>
    </source>
</reference>
<keyword evidence="2 5" id="KW-0378">Hydrolase</keyword>
<feature type="compositionally biased region" description="Polar residues" evidence="6">
    <location>
        <begin position="572"/>
        <end position="588"/>
    </location>
</feature>
<sequence length="833" mass="96637">MSFFDKIKDVVEEHKSLVRIVTPDHRHDDPDEKERDRIRAEINKSHRFESFAQQRQHSAVKWYIDGHDYFWALSEILDSAKEVIFILDWWLTPEMYLRRPPAYYPEWRLDRLLLRKAQEGVKIFIVVYKEISATMTLDSAYTKHTLEALHHNIAVMRHPDHIGTDSDVEFWSHHEKVVVVDNHKACIGGLDICFGRWDTSSHPLVDAHPTQFFKTLFPGQDYNDARFRDFQEVSHPWSNTISVREQPRMPWQDCHMTIVGPVVLDVTQHFVERWNEIKRRKYRNDGRFEWLALPHDVRAAPNEAIVRHPHREAWLATGRRFKQRWQGEYAPPDDEEGYPPHGTCNVQVVRSVSDWSHGVLTEHSIQNAYIQLIHEAVHFIYIENQFFISNTGSQGPVKNRIAEALVQRIIGAAREGKKFRVIVVFPEVPSFAGSLETTSIKTILAAQYRTINRGGHSIYEEIRKAGYNPTDYIRFYHLRTYDRINAPASLVESMEKRSGVGFEQAEVALARQWLGSDHAQPDYKVKVKTVATKQGDLTTTATSEMKQKQEVKEVRVPQTLRESADIIRQFENGATRSDQRVSDSVSQHVQRDRTPLRQEGWLGTREEERNAYVSNLVYIHTKLMIVDDTRVIMGSANFNDRSQRGDGDSEIALVVEDTDMIPSRMDGRPSRAGRFAASLRRKLFRKHLGLIEPQICSSDKDPITSFMRPSPIPNYDESHLPETEIVIDPLDEEFWYRWNQTAEHNQAVFSEIFHHVPSNRIRTWSEYKEFLPKVTPGHVANESLSLETIKDKLSEVKGHLVAAPLDFLIGEKELTSDDTIDWRGFNLTLPIYI</sequence>
<accession>A0A9P6AKP2</accession>
<dbReference type="GO" id="GO:0006654">
    <property type="term" value="P:phosphatidic acid biosynthetic process"/>
    <property type="evidence" value="ECO:0007669"/>
    <property type="project" value="InterPro"/>
</dbReference>
<organism evidence="8 9">
    <name type="scientific">Hydnum rufescens UP504</name>
    <dbReference type="NCBI Taxonomy" id="1448309"/>
    <lineage>
        <taxon>Eukaryota</taxon>
        <taxon>Fungi</taxon>
        <taxon>Dikarya</taxon>
        <taxon>Basidiomycota</taxon>
        <taxon>Agaricomycotina</taxon>
        <taxon>Agaricomycetes</taxon>
        <taxon>Cantharellales</taxon>
        <taxon>Hydnaceae</taxon>
        <taxon>Hydnum</taxon>
    </lineage>
</organism>
<evidence type="ECO:0000256" key="4">
    <source>
        <dbReference type="ARBA" id="ARBA00023098"/>
    </source>
</evidence>
<keyword evidence="9" id="KW-1185">Reference proteome</keyword>
<evidence type="ECO:0000313" key="9">
    <source>
        <dbReference type="Proteomes" id="UP000886523"/>
    </source>
</evidence>
<evidence type="ECO:0000256" key="5">
    <source>
        <dbReference type="PIRNR" id="PIRNR009376"/>
    </source>
</evidence>
<dbReference type="Pfam" id="PF00614">
    <property type="entry name" value="PLDc"/>
    <property type="match status" value="1"/>
</dbReference>
<comment type="similarity">
    <text evidence="5">Belongs to the phospholipase D family.</text>
</comment>
<feature type="region of interest" description="Disordered" evidence="6">
    <location>
        <begin position="571"/>
        <end position="593"/>
    </location>
</feature>
<keyword evidence="1" id="KW-0677">Repeat</keyword>
<dbReference type="CDD" id="cd09138">
    <property type="entry name" value="PLDc_vPLD1_2_yPLD_like_1"/>
    <property type="match status" value="1"/>
</dbReference>
<dbReference type="Gene3D" id="3.30.870.10">
    <property type="entry name" value="Endonuclease Chain A"/>
    <property type="match status" value="3"/>
</dbReference>
<dbReference type="AlphaFoldDB" id="A0A9P6AKP2"/>
<dbReference type="GO" id="GO:0009395">
    <property type="term" value="P:phospholipid catabolic process"/>
    <property type="evidence" value="ECO:0007669"/>
    <property type="project" value="TreeGrafter"/>
</dbReference>
<dbReference type="PIRSF" id="PIRSF009376">
    <property type="entry name" value="Phospholipase_D_euk"/>
    <property type="match status" value="1"/>
</dbReference>
<dbReference type="PANTHER" id="PTHR18896:SF186">
    <property type="entry name" value="PHOSPHOLIPASE D"/>
    <property type="match status" value="1"/>
</dbReference>
<evidence type="ECO:0000259" key="7">
    <source>
        <dbReference type="PROSITE" id="PS50035"/>
    </source>
</evidence>
<evidence type="ECO:0000256" key="3">
    <source>
        <dbReference type="ARBA" id="ARBA00022963"/>
    </source>
</evidence>
<comment type="caution">
    <text evidence="8">The sequence shown here is derived from an EMBL/GenBank/DDBJ whole genome shotgun (WGS) entry which is preliminary data.</text>
</comment>
<dbReference type="InterPro" id="IPR015679">
    <property type="entry name" value="PLipase_D_fam"/>
</dbReference>
<dbReference type="OrthoDB" id="14911at2759"/>
<comment type="catalytic activity">
    <reaction evidence="5">
        <text>a 1,2-diacyl-sn-glycero-3-phosphocholine + H2O = a 1,2-diacyl-sn-glycero-3-phosphate + choline + H(+)</text>
        <dbReference type="Rhea" id="RHEA:14445"/>
        <dbReference type="ChEBI" id="CHEBI:15354"/>
        <dbReference type="ChEBI" id="CHEBI:15377"/>
        <dbReference type="ChEBI" id="CHEBI:15378"/>
        <dbReference type="ChEBI" id="CHEBI:57643"/>
        <dbReference type="ChEBI" id="CHEBI:58608"/>
        <dbReference type="EC" id="3.1.4.4"/>
    </reaction>
</comment>
<dbReference type="GO" id="GO:0035556">
    <property type="term" value="P:intracellular signal transduction"/>
    <property type="evidence" value="ECO:0007669"/>
    <property type="project" value="InterPro"/>
</dbReference>
<keyword evidence="4" id="KW-0443">Lipid metabolism</keyword>